<dbReference type="CDD" id="cd03801">
    <property type="entry name" value="GT4_PimA-like"/>
    <property type="match status" value="1"/>
</dbReference>
<dbReference type="Gene3D" id="3.40.50.2000">
    <property type="entry name" value="Glycogen Phosphorylase B"/>
    <property type="match status" value="2"/>
</dbReference>
<keyword evidence="3" id="KW-1185">Reference proteome</keyword>
<evidence type="ECO:0000259" key="1">
    <source>
        <dbReference type="Pfam" id="PF00534"/>
    </source>
</evidence>
<dbReference type="AlphaFoldDB" id="A0A151CDI1"/>
<organism evidence="2 3">
    <name type="scientific">Sulfurovum riftiae</name>
    <dbReference type="NCBI Taxonomy" id="1630136"/>
    <lineage>
        <taxon>Bacteria</taxon>
        <taxon>Pseudomonadati</taxon>
        <taxon>Campylobacterota</taxon>
        <taxon>Epsilonproteobacteria</taxon>
        <taxon>Campylobacterales</taxon>
        <taxon>Sulfurovaceae</taxon>
        <taxon>Sulfurovum</taxon>
    </lineage>
</organism>
<comment type="caution">
    <text evidence="2">The sequence shown here is derived from an EMBL/GenBank/DDBJ whole genome shotgun (WGS) entry which is preliminary data.</text>
</comment>
<name>A0A151CDI1_9BACT</name>
<dbReference type="PANTHER" id="PTHR45947:SF3">
    <property type="entry name" value="SULFOQUINOVOSYL TRANSFERASE SQD2"/>
    <property type="match status" value="1"/>
</dbReference>
<dbReference type="Pfam" id="PF00534">
    <property type="entry name" value="Glycos_transf_1"/>
    <property type="match status" value="1"/>
</dbReference>
<sequence>MKILWINPSFLNYRVSVYMELNKYVDGNLSVVFSADESITPRKVIDQIKDILGNNALGLENVKVIHFMKQKVDGRTGFANKSLKLHYQPKLLKTVWNQKVDVIIVEGFFQWSPAGYLKKLFQKVPIVLSYERTFHTERNAPTWRELYRKMVIKFFIDAAVVNGKLSKEYTSYLGLEKEKIITGGMAADSGFFRVRSEQLNKRICRNEWRIDNDMLVFLYVGRLIELKGIIELLQGWKDFNKKALLVCAGEGEQKEEINDFLNKHCINNVRLLGTVPYEKLPSLYKASDVFIIPTLEDNWSLVVPEAMACGLPVACSKYNGCWPELVHDDVNGKVFDPLDHDDTLNTLEYFYEQKDNLETMGKASLEIESEYTPKNAAKAIFQACEIALKG</sequence>
<dbReference type="STRING" id="1630136.AS592_00540"/>
<dbReference type="RefSeq" id="WP_067332332.1">
    <property type="nucleotide sequence ID" value="NZ_LNKT01000071.1"/>
</dbReference>
<dbReference type="EMBL" id="LNKT01000071">
    <property type="protein sequence ID" value="KYJ85565.1"/>
    <property type="molecule type" value="Genomic_DNA"/>
</dbReference>
<dbReference type="InterPro" id="IPR001296">
    <property type="entry name" value="Glyco_trans_1"/>
</dbReference>
<evidence type="ECO:0000313" key="2">
    <source>
        <dbReference type="EMBL" id="KYJ85565.1"/>
    </source>
</evidence>
<accession>A0A151CDI1</accession>
<dbReference type="PANTHER" id="PTHR45947">
    <property type="entry name" value="SULFOQUINOVOSYL TRANSFERASE SQD2"/>
    <property type="match status" value="1"/>
</dbReference>
<reference evidence="2 3" key="1">
    <citation type="submission" date="2015-11" db="EMBL/GenBank/DDBJ databases">
        <title>Draft genome of Sulfurovum riftiae 1812E, a member of the Epsilonproteobacteria isolated from the tube of the deep-sea hydrothermal vent tubewom Riftia pachyptila.</title>
        <authorList>
            <person name="Vetriani C."/>
            <person name="Giovannelli D."/>
        </authorList>
    </citation>
    <scope>NUCLEOTIDE SEQUENCE [LARGE SCALE GENOMIC DNA]</scope>
    <source>
        <strain evidence="2 3">1812E</strain>
    </source>
</reference>
<proteinExistence type="predicted"/>
<dbReference type="SUPFAM" id="SSF53756">
    <property type="entry name" value="UDP-Glycosyltransferase/glycogen phosphorylase"/>
    <property type="match status" value="1"/>
</dbReference>
<protein>
    <recommendedName>
        <fullName evidence="1">Glycosyl transferase family 1 domain-containing protein</fullName>
    </recommendedName>
</protein>
<evidence type="ECO:0000313" key="3">
    <source>
        <dbReference type="Proteomes" id="UP000075359"/>
    </source>
</evidence>
<dbReference type="OrthoDB" id="9787293at2"/>
<dbReference type="GO" id="GO:0016757">
    <property type="term" value="F:glycosyltransferase activity"/>
    <property type="evidence" value="ECO:0007669"/>
    <property type="project" value="InterPro"/>
</dbReference>
<dbReference type="InterPro" id="IPR050194">
    <property type="entry name" value="Glycosyltransferase_grp1"/>
</dbReference>
<feature type="domain" description="Glycosyl transferase family 1" evidence="1">
    <location>
        <begin position="204"/>
        <end position="363"/>
    </location>
</feature>
<gene>
    <name evidence="2" type="ORF">AS592_00540</name>
</gene>
<dbReference type="Proteomes" id="UP000075359">
    <property type="component" value="Unassembled WGS sequence"/>
</dbReference>